<evidence type="ECO:0000256" key="1">
    <source>
        <dbReference type="SAM" id="SignalP"/>
    </source>
</evidence>
<accession>A0A2Z7CSI0</accession>
<keyword evidence="1" id="KW-0732">Signal</keyword>
<keyword evidence="2" id="KW-0418">Kinase</keyword>
<protein>
    <submittedName>
        <fullName evidence="2">Adenylyl-sulfate kinase 3-like</fullName>
    </submittedName>
</protein>
<evidence type="ECO:0000313" key="3">
    <source>
        <dbReference type="Proteomes" id="UP000250235"/>
    </source>
</evidence>
<dbReference type="EMBL" id="KQ992565">
    <property type="protein sequence ID" value="KZV50050.1"/>
    <property type="molecule type" value="Genomic_DNA"/>
</dbReference>
<evidence type="ECO:0000313" key="2">
    <source>
        <dbReference type="EMBL" id="KZV50050.1"/>
    </source>
</evidence>
<feature type="signal peptide" evidence="1">
    <location>
        <begin position="1"/>
        <end position="18"/>
    </location>
</feature>
<organism evidence="2 3">
    <name type="scientific">Dorcoceras hygrometricum</name>
    <dbReference type="NCBI Taxonomy" id="472368"/>
    <lineage>
        <taxon>Eukaryota</taxon>
        <taxon>Viridiplantae</taxon>
        <taxon>Streptophyta</taxon>
        <taxon>Embryophyta</taxon>
        <taxon>Tracheophyta</taxon>
        <taxon>Spermatophyta</taxon>
        <taxon>Magnoliopsida</taxon>
        <taxon>eudicotyledons</taxon>
        <taxon>Gunneridae</taxon>
        <taxon>Pentapetalae</taxon>
        <taxon>asterids</taxon>
        <taxon>lamiids</taxon>
        <taxon>Lamiales</taxon>
        <taxon>Gesneriaceae</taxon>
        <taxon>Didymocarpoideae</taxon>
        <taxon>Trichosporeae</taxon>
        <taxon>Loxocarpinae</taxon>
        <taxon>Dorcoceras</taxon>
    </lineage>
</organism>
<sequence length="174" mass="19819">MRGPSMAGHGLWTEHVVALVMVAAGSRRAIVRVIEEATHVWFEEPVADEKRRRLVKWKRCVLGITSGTSRENILHPIFLILFSVETLDRHCSFEHFSRRFLPIPALVLGDFGGAEFTLPSSFDCYPLEAVERLVEQSVELLVCEEFWRNLAERSLGVVRFWIPGTDLSSRESLP</sequence>
<reference evidence="2 3" key="1">
    <citation type="journal article" date="2015" name="Proc. Natl. Acad. Sci. U.S.A.">
        <title>The resurrection genome of Boea hygrometrica: A blueprint for survival of dehydration.</title>
        <authorList>
            <person name="Xiao L."/>
            <person name="Yang G."/>
            <person name="Zhang L."/>
            <person name="Yang X."/>
            <person name="Zhao S."/>
            <person name="Ji Z."/>
            <person name="Zhou Q."/>
            <person name="Hu M."/>
            <person name="Wang Y."/>
            <person name="Chen M."/>
            <person name="Xu Y."/>
            <person name="Jin H."/>
            <person name="Xiao X."/>
            <person name="Hu G."/>
            <person name="Bao F."/>
            <person name="Hu Y."/>
            <person name="Wan P."/>
            <person name="Li L."/>
            <person name="Deng X."/>
            <person name="Kuang T."/>
            <person name="Xiang C."/>
            <person name="Zhu J.K."/>
            <person name="Oliver M.J."/>
            <person name="He Y."/>
        </authorList>
    </citation>
    <scope>NUCLEOTIDE SEQUENCE [LARGE SCALE GENOMIC DNA]</scope>
    <source>
        <strain evidence="3">cv. XS01</strain>
    </source>
</reference>
<dbReference type="AlphaFoldDB" id="A0A2Z7CSI0"/>
<proteinExistence type="predicted"/>
<dbReference type="Proteomes" id="UP000250235">
    <property type="component" value="Unassembled WGS sequence"/>
</dbReference>
<name>A0A2Z7CSI0_9LAMI</name>
<dbReference type="GO" id="GO:0016301">
    <property type="term" value="F:kinase activity"/>
    <property type="evidence" value="ECO:0007669"/>
    <property type="project" value="UniProtKB-KW"/>
</dbReference>
<feature type="chain" id="PRO_5016465577" evidence="1">
    <location>
        <begin position="19"/>
        <end position="174"/>
    </location>
</feature>
<keyword evidence="2" id="KW-0808">Transferase</keyword>
<gene>
    <name evidence="2" type="ORF">F511_34066</name>
</gene>
<keyword evidence="3" id="KW-1185">Reference proteome</keyword>